<comment type="caution">
    <text evidence="1">The sequence shown here is derived from an EMBL/GenBank/DDBJ whole genome shotgun (WGS) entry which is preliminary data.</text>
</comment>
<organism evidence="1 2">
    <name type="scientific">Paenibacillus melissococcoides</name>
    <dbReference type="NCBI Taxonomy" id="2912268"/>
    <lineage>
        <taxon>Bacteria</taxon>
        <taxon>Bacillati</taxon>
        <taxon>Bacillota</taxon>
        <taxon>Bacilli</taxon>
        <taxon>Bacillales</taxon>
        <taxon>Paenibacillaceae</taxon>
        <taxon>Paenibacillus</taxon>
    </lineage>
</organism>
<dbReference type="Gene3D" id="3.40.50.300">
    <property type="entry name" value="P-loop containing nucleotide triphosphate hydrolases"/>
    <property type="match status" value="1"/>
</dbReference>
<protein>
    <recommendedName>
        <fullName evidence="3">2-phosphoglycerate kinase</fullName>
    </recommendedName>
</protein>
<keyword evidence="2" id="KW-1185">Reference proteome</keyword>
<dbReference type="SUPFAM" id="SSF52540">
    <property type="entry name" value="P-loop containing nucleoside triphosphate hydrolases"/>
    <property type="match status" value="1"/>
</dbReference>
<dbReference type="Proteomes" id="UP001154322">
    <property type="component" value="Unassembled WGS sequence"/>
</dbReference>
<dbReference type="InterPro" id="IPR027417">
    <property type="entry name" value="P-loop_NTPase"/>
</dbReference>
<dbReference type="EMBL" id="CALYLO010000001">
    <property type="protein sequence ID" value="CAH8244150.1"/>
    <property type="molecule type" value="Genomic_DNA"/>
</dbReference>
<accession>A0ABM9FY36</accession>
<gene>
    <name evidence="1" type="ORF">WJ0W_001388</name>
</gene>
<proteinExistence type="predicted"/>
<reference evidence="1" key="1">
    <citation type="submission" date="2022-06" db="EMBL/GenBank/DDBJ databases">
        <authorList>
            <person name="Dietemann V."/>
            <person name="Ory F."/>
            <person name="Dainat B."/>
            <person name="Oberhansli S."/>
        </authorList>
    </citation>
    <scope>NUCLEOTIDE SEQUENCE</scope>
    <source>
        <strain evidence="1">Ena-SAMPLE-TAB-26-04-2022-14:26:32:270-5432</strain>
    </source>
</reference>
<dbReference type="RefSeq" id="WP_249724652.1">
    <property type="nucleotide sequence ID" value="NZ_AP031286.1"/>
</dbReference>
<name>A0ABM9FY36_9BACL</name>
<sequence length="119" mass="13476">MIILISGNSCTGKTFMSQKLLEKYKIPYFSIDHLKMGLYRGNSNCGFTPEDSVEVIGEQLWPIIKGMIMTSIENNQNMIIEGCYILPRFMKDFEQPYFDNIISVVLGSEGPILSCKNPP</sequence>
<evidence type="ECO:0008006" key="3">
    <source>
        <dbReference type="Google" id="ProtNLM"/>
    </source>
</evidence>
<evidence type="ECO:0000313" key="1">
    <source>
        <dbReference type="EMBL" id="CAH8244150.1"/>
    </source>
</evidence>
<evidence type="ECO:0000313" key="2">
    <source>
        <dbReference type="Proteomes" id="UP001154322"/>
    </source>
</evidence>